<dbReference type="EMBL" id="LRQA01000024">
    <property type="protein sequence ID" value="KXA18884.1"/>
    <property type="molecule type" value="Genomic_DNA"/>
</dbReference>
<accession>A0A133NRG3</accession>
<evidence type="ECO:0000313" key="1">
    <source>
        <dbReference type="EMBL" id="KXA18884.1"/>
    </source>
</evidence>
<sequence length="39" mass="4439">FQRKRRRERAVTRERFSLLGIARGLSISLLAGAPICLRA</sequence>
<gene>
    <name evidence="1" type="ORF">HMPREF3216_00308</name>
</gene>
<evidence type="ECO:0000313" key="2">
    <source>
        <dbReference type="Proteomes" id="UP000070558"/>
    </source>
</evidence>
<protein>
    <submittedName>
        <fullName evidence="1">Uncharacterized protein</fullName>
    </submittedName>
</protein>
<proteinExistence type="predicted"/>
<dbReference type="Proteomes" id="UP000070558">
    <property type="component" value="Unassembled WGS sequence"/>
</dbReference>
<reference evidence="1 2" key="1">
    <citation type="submission" date="2016-01" db="EMBL/GenBank/DDBJ databases">
        <authorList>
            <person name="Oliw E.H."/>
        </authorList>
    </citation>
    <scope>NUCLEOTIDE SEQUENCE [LARGE SCALE GENOMIC DNA]</scope>
    <source>
        <strain evidence="1 2">GED7760B</strain>
    </source>
</reference>
<dbReference type="AlphaFoldDB" id="A0A133NRG3"/>
<comment type="caution">
    <text evidence="1">The sequence shown here is derived from an EMBL/GenBank/DDBJ whole genome shotgun (WGS) entry which is preliminary data.</text>
</comment>
<organism evidence="1 2">
    <name type="scientific">Gardnerella vaginalis</name>
    <dbReference type="NCBI Taxonomy" id="2702"/>
    <lineage>
        <taxon>Bacteria</taxon>
        <taxon>Bacillati</taxon>
        <taxon>Actinomycetota</taxon>
        <taxon>Actinomycetes</taxon>
        <taxon>Bifidobacteriales</taxon>
        <taxon>Bifidobacteriaceae</taxon>
        <taxon>Gardnerella</taxon>
    </lineage>
</organism>
<name>A0A133NRG3_GARVA</name>
<feature type="non-terminal residue" evidence="1">
    <location>
        <position position="1"/>
    </location>
</feature>
<dbReference type="PATRIC" id="fig|2702.99.peg.307"/>